<feature type="transmembrane region" description="Helical" evidence="1">
    <location>
        <begin position="56"/>
        <end position="84"/>
    </location>
</feature>
<evidence type="ECO:0000313" key="2">
    <source>
        <dbReference type="EMBL" id="OYQ40620.1"/>
    </source>
</evidence>
<gene>
    <name evidence="2" type="ORF">CHX27_13125</name>
</gene>
<dbReference type="InterPro" id="IPR009325">
    <property type="entry name" value="DUF983"/>
</dbReference>
<feature type="transmembrane region" description="Helical" evidence="1">
    <location>
        <begin position="90"/>
        <end position="106"/>
    </location>
</feature>
<comment type="caution">
    <text evidence="2">The sequence shown here is derived from an EMBL/GenBank/DDBJ whole genome shotgun (WGS) entry which is preliminary data.</text>
</comment>
<evidence type="ECO:0000256" key="1">
    <source>
        <dbReference type="SAM" id="Phobius"/>
    </source>
</evidence>
<keyword evidence="1" id="KW-0472">Membrane</keyword>
<keyword evidence="3" id="KW-1185">Reference proteome</keyword>
<name>A0A255ZJ20_9FLAO</name>
<keyword evidence="1" id="KW-0812">Transmembrane</keyword>
<dbReference type="Pfam" id="PF06170">
    <property type="entry name" value="DUF983"/>
    <property type="match status" value="1"/>
</dbReference>
<dbReference type="OrthoDB" id="9790326at2"/>
<dbReference type="EMBL" id="NOXX01000220">
    <property type="protein sequence ID" value="OYQ40620.1"/>
    <property type="molecule type" value="Genomic_DNA"/>
</dbReference>
<evidence type="ECO:0000313" key="3">
    <source>
        <dbReference type="Proteomes" id="UP000216035"/>
    </source>
</evidence>
<dbReference type="Proteomes" id="UP000216035">
    <property type="component" value="Unassembled WGS sequence"/>
</dbReference>
<accession>A0A255ZJ20</accession>
<dbReference type="AlphaFoldDB" id="A0A255ZJ20"/>
<proteinExistence type="predicted"/>
<organism evidence="2 3">
    <name type="scientific">Flavobacterium aurantiibacter</name>
    <dbReference type="NCBI Taxonomy" id="2023067"/>
    <lineage>
        <taxon>Bacteria</taxon>
        <taxon>Pseudomonadati</taxon>
        <taxon>Bacteroidota</taxon>
        <taxon>Flavobacteriia</taxon>
        <taxon>Flavobacteriales</taxon>
        <taxon>Flavobacteriaceae</taxon>
        <taxon>Flavobacterium</taxon>
    </lineage>
</organism>
<keyword evidence="1" id="KW-1133">Transmembrane helix</keyword>
<reference evidence="2 3" key="1">
    <citation type="submission" date="2017-07" db="EMBL/GenBank/DDBJ databases">
        <title>Flavobacterium cyanobacteriorum sp. nov., isolated from cyanobacterial aggregates in a eutrophic lake.</title>
        <authorList>
            <person name="Cai H."/>
        </authorList>
    </citation>
    <scope>NUCLEOTIDE SEQUENCE [LARGE SCALE GENOMIC DNA]</scope>
    <source>
        <strain evidence="2 3">TH167</strain>
    </source>
</reference>
<sequence>MLKKGTKLYSILTGTCPRCHSESMYENKNPYIVTETMHMHDTCSHCGLRYKMEPNFFFGAMYVSYALAVAVGVAAFIISFVFVGCTVKEAFITIIAALVVLMPWIVRMSRNIYINFFIAYKDDAIASKNA</sequence>
<protein>
    <submittedName>
        <fullName evidence="2">DUF983 domain-containing protein</fullName>
    </submittedName>
</protein>